<protein>
    <submittedName>
        <fullName evidence="1">ATP-binding protein</fullName>
    </submittedName>
</protein>
<keyword evidence="1" id="KW-0067">ATP-binding</keyword>
<dbReference type="AlphaFoldDB" id="A0AAE4Z5K7"/>
<sequence>MLCGLPGSGKSTIAGALAERLGSTEVLAIDDIGARKDRREALKQRLDRAASRSSYIILDGAFFRRELRDGVRGLGYAVLLVYLKCPLRVCLQRNESRQETIDSGGVIVMHHRFQPPAADESPVVLPTERIAPEVAARLIHRAIDLVRDSGPAGRLGPRGGGLSGDPA</sequence>
<dbReference type="PANTHER" id="PTHR20873">
    <property type="entry name" value="L-SERYL-TRNA(SEC) KINASE"/>
    <property type="match status" value="1"/>
</dbReference>
<dbReference type="EMBL" id="JAACAK010000018">
    <property type="protein sequence ID" value="NIR73973.1"/>
    <property type="molecule type" value="Genomic_DNA"/>
</dbReference>
<dbReference type="Pfam" id="PF13671">
    <property type="entry name" value="AAA_33"/>
    <property type="match status" value="1"/>
</dbReference>
<gene>
    <name evidence="1" type="ORF">GWO12_02480</name>
</gene>
<dbReference type="InterPro" id="IPR027417">
    <property type="entry name" value="P-loop_NTPase"/>
</dbReference>
<dbReference type="SUPFAM" id="SSF52540">
    <property type="entry name" value="P-loop containing nucleoside triphosphate hydrolases"/>
    <property type="match status" value="1"/>
</dbReference>
<dbReference type="GO" id="GO:0016301">
    <property type="term" value="F:kinase activity"/>
    <property type="evidence" value="ECO:0007669"/>
    <property type="project" value="TreeGrafter"/>
</dbReference>
<organism evidence="1 2">
    <name type="scientific">Candidatus Kutchimonas denitrificans</name>
    <dbReference type="NCBI Taxonomy" id="3056748"/>
    <lineage>
        <taxon>Bacteria</taxon>
        <taxon>Pseudomonadati</taxon>
        <taxon>Gemmatimonadota</taxon>
        <taxon>Gemmatimonadia</taxon>
        <taxon>Candidatus Palauibacterales</taxon>
        <taxon>Candidatus Palauibacteraceae</taxon>
        <taxon>Candidatus Kutchimonas</taxon>
    </lineage>
</organism>
<dbReference type="GO" id="GO:0000049">
    <property type="term" value="F:tRNA binding"/>
    <property type="evidence" value="ECO:0007669"/>
    <property type="project" value="TreeGrafter"/>
</dbReference>
<comment type="caution">
    <text evidence="1">The sequence shown here is derived from an EMBL/GenBank/DDBJ whole genome shotgun (WGS) entry which is preliminary data.</text>
</comment>
<reference evidence="1 2" key="1">
    <citation type="submission" date="2020-01" db="EMBL/GenBank/DDBJ databases">
        <title>Genomes assembled from Gulf of Kutch pelagic sediment metagenomes.</title>
        <authorList>
            <person name="Chandrashekar M."/>
            <person name="Mahajan M.S."/>
            <person name="Dave K.J."/>
            <person name="Vatsa P."/>
            <person name="Nathani N.M."/>
        </authorList>
    </citation>
    <scope>NUCLEOTIDE SEQUENCE [LARGE SCALE GENOMIC DNA]</scope>
    <source>
        <strain evidence="1">KS3-K002</strain>
    </source>
</reference>
<name>A0AAE4Z5K7_9BACT</name>
<dbReference type="InterPro" id="IPR052648">
    <property type="entry name" value="Ser-tRNA(Sec)_kinase"/>
</dbReference>
<evidence type="ECO:0000313" key="2">
    <source>
        <dbReference type="Proteomes" id="UP000702544"/>
    </source>
</evidence>
<dbReference type="Gene3D" id="3.40.50.300">
    <property type="entry name" value="P-loop containing nucleotide triphosphate hydrolases"/>
    <property type="match status" value="1"/>
</dbReference>
<dbReference type="PANTHER" id="PTHR20873:SF0">
    <property type="entry name" value="L-SERYL-TRNA(SEC) KINASE"/>
    <property type="match status" value="1"/>
</dbReference>
<accession>A0AAE4Z5K7</accession>
<dbReference type="GO" id="GO:0005524">
    <property type="term" value="F:ATP binding"/>
    <property type="evidence" value="ECO:0007669"/>
    <property type="project" value="UniProtKB-KW"/>
</dbReference>
<dbReference type="Proteomes" id="UP000702544">
    <property type="component" value="Unassembled WGS sequence"/>
</dbReference>
<keyword evidence="1" id="KW-0547">Nucleotide-binding</keyword>
<proteinExistence type="predicted"/>
<evidence type="ECO:0000313" key="1">
    <source>
        <dbReference type="EMBL" id="NIR73973.1"/>
    </source>
</evidence>